<protein>
    <submittedName>
        <fullName evidence="1">Uncharacterized protein</fullName>
    </submittedName>
</protein>
<reference evidence="1 2" key="1">
    <citation type="journal article" date="2017" name="Genome Biol. Evol.">
        <title>Phytophthora megakarya and P. palmivora, closely related causal agents of cacao black pod rot, underwent increases in genome sizes and gene numbers by different mechanisms.</title>
        <authorList>
            <person name="Ali S.S."/>
            <person name="Shao J."/>
            <person name="Lary D.J."/>
            <person name="Kronmiller B."/>
            <person name="Shen D."/>
            <person name="Strem M.D."/>
            <person name="Amoako-Attah I."/>
            <person name="Akrofi A.Y."/>
            <person name="Begoude B.A."/>
            <person name="Ten Hoopen G.M."/>
            <person name="Coulibaly K."/>
            <person name="Kebe B.I."/>
            <person name="Melnick R.L."/>
            <person name="Guiltinan M.J."/>
            <person name="Tyler B.M."/>
            <person name="Meinhardt L.W."/>
            <person name="Bailey B.A."/>
        </authorList>
    </citation>
    <scope>NUCLEOTIDE SEQUENCE [LARGE SCALE GENOMIC DNA]</scope>
    <source>
        <strain evidence="2">sbr112.9</strain>
    </source>
</reference>
<sequence>MKLPHNASAVLTLGPKLTKEIDARCRTYEATRSILQTSEHSEVSALTAIDVLNWVVDNTKTESVRGLLEWASSGIHYRKTQLDRGAELVDEDWSLETLYQEKMTTDKIARIIQAQARCGFEGVDDSCKSVAMLGRMDSMMKCVLPLTLMNASENFRWKRSRKKKFKMQEVIKTIGNVMSVEDFIRQRITPDNFAAPTSSRQRTSSPRLLRRNGTHERILTVSDDVMVIFDNGQVLLVSECEADRMLELI</sequence>
<dbReference type="OrthoDB" id="4866634at2759"/>
<name>A0A2P4YD98_9STRA</name>
<accession>A0A2P4YD98</accession>
<gene>
    <name evidence="1" type="ORF">PHPALM_7181</name>
</gene>
<organism evidence="1 2">
    <name type="scientific">Phytophthora palmivora</name>
    <dbReference type="NCBI Taxonomy" id="4796"/>
    <lineage>
        <taxon>Eukaryota</taxon>
        <taxon>Sar</taxon>
        <taxon>Stramenopiles</taxon>
        <taxon>Oomycota</taxon>
        <taxon>Peronosporomycetes</taxon>
        <taxon>Peronosporales</taxon>
        <taxon>Peronosporaceae</taxon>
        <taxon>Phytophthora</taxon>
    </lineage>
</organism>
<evidence type="ECO:0000313" key="1">
    <source>
        <dbReference type="EMBL" id="POM75679.1"/>
    </source>
</evidence>
<proteinExistence type="predicted"/>
<dbReference type="Proteomes" id="UP000237271">
    <property type="component" value="Unassembled WGS sequence"/>
</dbReference>
<dbReference type="AlphaFoldDB" id="A0A2P4YD98"/>
<comment type="caution">
    <text evidence="1">The sequence shown here is derived from an EMBL/GenBank/DDBJ whole genome shotgun (WGS) entry which is preliminary data.</text>
</comment>
<keyword evidence="2" id="KW-1185">Reference proteome</keyword>
<evidence type="ECO:0000313" key="2">
    <source>
        <dbReference type="Proteomes" id="UP000237271"/>
    </source>
</evidence>
<dbReference type="EMBL" id="NCKW01003695">
    <property type="protein sequence ID" value="POM75679.1"/>
    <property type="molecule type" value="Genomic_DNA"/>
</dbReference>